<dbReference type="PANTHER" id="PTHR30024">
    <property type="entry name" value="ALIPHATIC SULFONATES-BINDING PROTEIN-RELATED"/>
    <property type="match status" value="1"/>
</dbReference>
<dbReference type="Pfam" id="PF13379">
    <property type="entry name" value="NMT1_2"/>
    <property type="match status" value="1"/>
</dbReference>
<feature type="transmembrane region" description="Helical" evidence="1">
    <location>
        <begin position="7"/>
        <end position="25"/>
    </location>
</feature>
<dbReference type="SUPFAM" id="SSF53850">
    <property type="entry name" value="Periplasmic binding protein-like II"/>
    <property type="match status" value="1"/>
</dbReference>
<keyword evidence="1" id="KW-0472">Membrane</keyword>
<gene>
    <name evidence="2" type="ORF">GNJBODOC_00003</name>
    <name evidence="3" type="ORF">OBOHLNLJ_00001</name>
</gene>
<evidence type="ECO:0008006" key="4">
    <source>
        <dbReference type="Google" id="ProtNLM"/>
    </source>
</evidence>
<evidence type="ECO:0000256" key="1">
    <source>
        <dbReference type="SAM" id="Phobius"/>
    </source>
</evidence>
<organism evidence="3">
    <name type="scientific">Candidatus Methanogaster sp. ANME-2c ERB4</name>
    <dbReference type="NCBI Taxonomy" id="2759911"/>
    <lineage>
        <taxon>Archaea</taxon>
        <taxon>Methanobacteriati</taxon>
        <taxon>Methanobacteriota</taxon>
        <taxon>Stenosarchaea group</taxon>
        <taxon>Methanomicrobia</taxon>
        <taxon>Methanosarcinales</taxon>
        <taxon>ANME-2 cluster</taxon>
        <taxon>Candidatus Methanogasteraceae</taxon>
        <taxon>Candidatus Methanogaster</taxon>
    </lineage>
</organism>
<name>A0A7G9Y9U2_9EURY</name>
<keyword evidence="1" id="KW-1133">Transmembrane helix</keyword>
<protein>
    <recommendedName>
        <fullName evidence="4">SsuA/THI5-like domain-containing protein</fullName>
    </recommendedName>
</protein>
<proteinExistence type="predicted"/>
<dbReference type="AlphaFoldDB" id="A0A7G9Y9U2"/>
<dbReference type="EMBL" id="MT631014">
    <property type="protein sequence ID" value="QNO44776.1"/>
    <property type="molecule type" value="Genomic_DNA"/>
</dbReference>
<evidence type="ECO:0000313" key="3">
    <source>
        <dbReference type="EMBL" id="QNO44776.1"/>
    </source>
</evidence>
<sequence>MKDRTHSLVSIIGVCILILTILTTGCTQKDDAQKIGVAVEFNDHAASAHVAMENGWYEDEGINFTAYESYATGMQLTSALARGDVDVAYICLAPAILAYDRGVPIKIVSGTHKNGYGLVAGPNVTGISDLNGATIGCVREGSMVDLLLNRMIKEYDIKDIRIQRMSPLTQVITLETGKIDAAFLPEHYATVAEARGFQMLVTSSELWHEMQGSVLIVRRDLIENDPETVRRLVMVTGRATTWINENPDDSALILAKNLDTDPETIRRSMERLNYTTAIDSGSVQDVIDFMVELGYVGEDTRAEDILDTRFLEGASV</sequence>
<dbReference type="PROSITE" id="PS51257">
    <property type="entry name" value="PROKAR_LIPOPROTEIN"/>
    <property type="match status" value="1"/>
</dbReference>
<keyword evidence="1" id="KW-0812">Transmembrane</keyword>
<dbReference type="EMBL" id="MT630899">
    <property type="protein sequence ID" value="QNO44067.1"/>
    <property type="molecule type" value="Genomic_DNA"/>
</dbReference>
<evidence type="ECO:0000313" key="2">
    <source>
        <dbReference type="EMBL" id="QNO44067.1"/>
    </source>
</evidence>
<reference evidence="3" key="1">
    <citation type="submission" date="2020-06" db="EMBL/GenBank/DDBJ databases">
        <title>Unique genomic features of the anaerobic methanotrophic archaea.</title>
        <authorList>
            <person name="Chadwick G.L."/>
            <person name="Skennerton C.T."/>
            <person name="Laso-Perez R."/>
            <person name="Leu A.O."/>
            <person name="Speth D.R."/>
            <person name="Yu H."/>
            <person name="Morgan-Lang C."/>
            <person name="Hatzenpichler R."/>
            <person name="Goudeau D."/>
            <person name="Malmstrom R."/>
            <person name="Brazelton W.J."/>
            <person name="Woyke T."/>
            <person name="Hallam S.J."/>
            <person name="Tyson G.W."/>
            <person name="Wegener G."/>
            <person name="Boetius A."/>
            <person name="Orphan V."/>
        </authorList>
    </citation>
    <scope>NUCLEOTIDE SEQUENCE</scope>
</reference>
<accession>A0A7G9Y9U2</accession>
<dbReference type="Gene3D" id="3.40.190.10">
    <property type="entry name" value="Periplasmic binding protein-like II"/>
    <property type="match status" value="2"/>
</dbReference>